<dbReference type="EMBL" id="BSYR01000004">
    <property type="protein sequence ID" value="GMI66356.1"/>
    <property type="molecule type" value="Genomic_DNA"/>
</dbReference>
<evidence type="ECO:0000313" key="1">
    <source>
        <dbReference type="EMBL" id="GMI66356.1"/>
    </source>
</evidence>
<proteinExistence type="predicted"/>
<accession>A0A9W7GYG3</accession>
<evidence type="ECO:0000313" key="2">
    <source>
        <dbReference type="Proteomes" id="UP001165190"/>
    </source>
</evidence>
<reference evidence="1" key="1">
    <citation type="submission" date="2023-05" db="EMBL/GenBank/DDBJ databases">
        <title>Genome and transcriptome analyses reveal genes involved in the formation of fine ridges on petal epidermal cells in Hibiscus trionum.</title>
        <authorList>
            <person name="Koshimizu S."/>
            <person name="Masuda S."/>
            <person name="Ishii T."/>
            <person name="Shirasu K."/>
            <person name="Hoshino A."/>
            <person name="Arita M."/>
        </authorList>
    </citation>
    <scope>NUCLEOTIDE SEQUENCE</scope>
    <source>
        <strain evidence="1">Hamamatsu line</strain>
    </source>
</reference>
<dbReference type="Proteomes" id="UP001165190">
    <property type="component" value="Unassembled WGS sequence"/>
</dbReference>
<name>A0A9W7GYG3_HIBTR</name>
<gene>
    <name evidence="1" type="ORF">HRI_000304900</name>
</gene>
<dbReference type="OrthoDB" id="997868at2759"/>
<comment type="caution">
    <text evidence="1">The sequence shown here is derived from an EMBL/GenBank/DDBJ whole genome shotgun (WGS) entry which is preliminary data.</text>
</comment>
<dbReference type="AlphaFoldDB" id="A0A9W7GYG3"/>
<evidence type="ECO:0008006" key="3">
    <source>
        <dbReference type="Google" id="ProtNLM"/>
    </source>
</evidence>
<protein>
    <recommendedName>
        <fullName evidence="3">Reverse transcriptase zinc-binding domain-containing protein</fullName>
    </recommendedName>
</protein>
<keyword evidence="2" id="KW-1185">Reference proteome</keyword>
<organism evidence="1 2">
    <name type="scientific">Hibiscus trionum</name>
    <name type="common">Flower of an hour</name>
    <dbReference type="NCBI Taxonomy" id="183268"/>
    <lineage>
        <taxon>Eukaryota</taxon>
        <taxon>Viridiplantae</taxon>
        <taxon>Streptophyta</taxon>
        <taxon>Embryophyta</taxon>
        <taxon>Tracheophyta</taxon>
        <taxon>Spermatophyta</taxon>
        <taxon>Magnoliopsida</taxon>
        <taxon>eudicotyledons</taxon>
        <taxon>Gunneridae</taxon>
        <taxon>Pentapetalae</taxon>
        <taxon>rosids</taxon>
        <taxon>malvids</taxon>
        <taxon>Malvales</taxon>
        <taxon>Malvaceae</taxon>
        <taxon>Malvoideae</taxon>
        <taxon>Hibiscus</taxon>
    </lineage>
</organism>
<sequence length="130" mass="15179">MGFRDFRAFNRALLAKQGWRLIQNLNALWAQLLRGLYFPNGDVFTAKRGNNPSWAWLSIVDGIDTIKKGSRWNLKNGKNICIWDDRWIPSLPDFKVKSERSSNNETLLASHLINPDTREWKIDKLNSLFF</sequence>